<reference evidence="3" key="1">
    <citation type="submission" date="2016-10" db="EMBL/GenBank/DDBJ databases">
        <authorList>
            <person name="Varghese N."/>
            <person name="Submissions S."/>
        </authorList>
    </citation>
    <scope>NUCLEOTIDE SEQUENCE [LARGE SCALE GENOMIC DNA]</scope>
    <source>
        <strain evidence="3">DSM 27981</strain>
    </source>
</reference>
<sequence length="345" mass="37599">MHSYMHHMGDFNTETLHLSRLERDIYRDMRDMYYANECALDGSDMGKLAKRLRCRTDEEVAAMQFVLEEFFEQQDAGQFFHYKIEADLAAMKALQVDRGTVKKNENERQRRSRTRRSAMFSALSAKGVFMEGLTTMAALYQACRDHGIPIPSGDPVTRDSVTGHGDGTGNQTHNPIPINPPNPPSGGASAGCDTSRQKAEGAAVQSGKGTDPMAVATALCAYFPPHRRTRLAHVAGKVGELMAAGSVTSAELLAAASSQADRLGLEGGRSCPSVIRWLRDSRWLDTVATAADGDTVPANWRATRSGVEAMGKRVGLPPYDDSGFRLFADYEAEVERRLAAQGVPA</sequence>
<feature type="region of interest" description="Disordered" evidence="1">
    <location>
        <begin position="150"/>
        <end position="209"/>
    </location>
</feature>
<protein>
    <submittedName>
        <fullName evidence="2">Uncharacterized conserved protein YdaU, DUF1376 family</fullName>
    </submittedName>
</protein>
<gene>
    <name evidence="2" type="ORF">SAMN04489711_106265</name>
</gene>
<organism evidence="2 3">
    <name type="scientific">Paracidovorax wautersii</name>
    <dbReference type="NCBI Taxonomy" id="1177982"/>
    <lineage>
        <taxon>Bacteria</taxon>
        <taxon>Pseudomonadati</taxon>
        <taxon>Pseudomonadota</taxon>
        <taxon>Betaproteobacteria</taxon>
        <taxon>Burkholderiales</taxon>
        <taxon>Comamonadaceae</taxon>
        <taxon>Paracidovorax</taxon>
    </lineage>
</organism>
<dbReference type="Proteomes" id="UP000199119">
    <property type="component" value="Unassembled WGS sequence"/>
</dbReference>
<keyword evidence="3" id="KW-1185">Reference proteome</keyword>
<evidence type="ECO:0000313" key="2">
    <source>
        <dbReference type="EMBL" id="SFE88560.1"/>
    </source>
</evidence>
<dbReference type="OrthoDB" id="5526813at2"/>
<dbReference type="Pfam" id="PF07120">
    <property type="entry name" value="DUF1376"/>
    <property type="match status" value="1"/>
</dbReference>
<dbReference type="EMBL" id="FONX01000006">
    <property type="protein sequence ID" value="SFE88560.1"/>
    <property type="molecule type" value="Genomic_DNA"/>
</dbReference>
<evidence type="ECO:0000256" key="1">
    <source>
        <dbReference type="SAM" id="MobiDB-lite"/>
    </source>
</evidence>
<proteinExistence type="predicted"/>
<dbReference type="STRING" id="1177982.SAMN04489711_106265"/>
<dbReference type="AlphaFoldDB" id="A0A1I2E8H1"/>
<evidence type="ECO:0000313" key="3">
    <source>
        <dbReference type="Proteomes" id="UP000199119"/>
    </source>
</evidence>
<accession>A0A1I2E8H1</accession>
<dbReference type="InterPro" id="IPR010781">
    <property type="entry name" value="DUF1376"/>
</dbReference>
<name>A0A1I2E8H1_9BURK</name>